<dbReference type="InterPro" id="IPR036388">
    <property type="entry name" value="WH-like_DNA-bd_sf"/>
</dbReference>
<dbReference type="Gene3D" id="1.20.120.530">
    <property type="entry name" value="GntR ligand-binding domain-like"/>
    <property type="match status" value="1"/>
</dbReference>
<dbReference type="PROSITE" id="PS50949">
    <property type="entry name" value="HTH_GNTR"/>
    <property type="match status" value="1"/>
</dbReference>
<gene>
    <name evidence="5" type="ORF">CS022_13295</name>
</gene>
<keyword evidence="2" id="KW-0238">DNA-binding</keyword>
<accession>A0A4Q0YP88</accession>
<keyword evidence="6" id="KW-1185">Reference proteome</keyword>
<name>A0A4Q0YP88_9GAMM</name>
<evidence type="ECO:0000256" key="2">
    <source>
        <dbReference type="ARBA" id="ARBA00023125"/>
    </source>
</evidence>
<evidence type="ECO:0000259" key="4">
    <source>
        <dbReference type="PROSITE" id="PS50949"/>
    </source>
</evidence>
<dbReference type="InterPro" id="IPR036390">
    <property type="entry name" value="WH_DNA-bd_sf"/>
</dbReference>
<sequence length="214" mass="24530">MTLYESLRNDILMGEFEPGSRLRIESLKEKYGSGVNLIRESLTRLSSEGLIVAEGQKGFSVLNYSSKRMEELTRFRILVESDGAKASFANGDMEWESNLVAAHHKLEHVESKMRESVDDNFLIWHRCDYEFHAALIAACGSDLHKHYHKQIYDQFRQFVMMDIRANGFRGIHIIDEHADIMDAALKRDLTACVTAIKQHLEGFVSRISQSHPDN</sequence>
<dbReference type="PANTHER" id="PTHR43537:SF20">
    <property type="entry name" value="HTH-TYPE TRANSCRIPTIONAL REPRESSOR GLAR"/>
    <property type="match status" value="1"/>
</dbReference>
<dbReference type="SUPFAM" id="SSF48008">
    <property type="entry name" value="GntR ligand-binding domain-like"/>
    <property type="match status" value="1"/>
</dbReference>
<dbReference type="SMART" id="SM00895">
    <property type="entry name" value="FCD"/>
    <property type="match status" value="1"/>
</dbReference>
<evidence type="ECO:0000256" key="3">
    <source>
        <dbReference type="ARBA" id="ARBA00023163"/>
    </source>
</evidence>
<keyword evidence="1" id="KW-0805">Transcription regulation</keyword>
<dbReference type="PANTHER" id="PTHR43537">
    <property type="entry name" value="TRANSCRIPTIONAL REGULATOR, GNTR FAMILY"/>
    <property type="match status" value="1"/>
</dbReference>
<dbReference type="Proteomes" id="UP000290287">
    <property type="component" value="Unassembled WGS sequence"/>
</dbReference>
<dbReference type="SUPFAM" id="SSF46785">
    <property type="entry name" value="Winged helix' DNA-binding domain"/>
    <property type="match status" value="1"/>
</dbReference>
<dbReference type="AlphaFoldDB" id="A0A4Q0YP88"/>
<evidence type="ECO:0000313" key="5">
    <source>
        <dbReference type="EMBL" id="RXJ72827.1"/>
    </source>
</evidence>
<dbReference type="SMART" id="SM00345">
    <property type="entry name" value="HTH_GNTR"/>
    <property type="match status" value="1"/>
</dbReference>
<dbReference type="RefSeq" id="WP_129122672.1">
    <property type="nucleotide sequence ID" value="NZ_PEIB01000015.1"/>
</dbReference>
<dbReference type="GO" id="GO:0003677">
    <property type="term" value="F:DNA binding"/>
    <property type="evidence" value="ECO:0007669"/>
    <property type="project" value="UniProtKB-KW"/>
</dbReference>
<comment type="caution">
    <text evidence="5">The sequence shown here is derived from an EMBL/GenBank/DDBJ whole genome shotgun (WGS) entry which is preliminary data.</text>
</comment>
<dbReference type="InterPro" id="IPR011711">
    <property type="entry name" value="GntR_C"/>
</dbReference>
<proteinExistence type="predicted"/>
<evidence type="ECO:0000313" key="6">
    <source>
        <dbReference type="Proteomes" id="UP000290287"/>
    </source>
</evidence>
<reference evidence="5 6" key="1">
    <citation type="submission" date="2017-10" db="EMBL/GenBank/DDBJ databases">
        <title>Nyctiphanis sp. nov., isolated from the stomach of the euphausiid Nyctiphanes simplex (Hansen, 1911) in the Gulf of California.</title>
        <authorList>
            <person name="Gomez-Gil B."/>
            <person name="Aguilar-Mendez M."/>
            <person name="Lopez-Cortes A."/>
            <person name="Gomez-Gutierrez J."/>
            <person name="Roque A."/>
            <person name="Lang E."/>
            <person name="Gonzalez-Castillo A."/>
        </authorList>
    </citation>
    <scope>NUCLEOTIDE SEQUENCE [LARGE SCALE GENOMIC DNA]</scope>
    <source>
        <strain evidence="5 6">CAIM 600</strain>
    </source>
</reference>
<evidence type="ECO:0000256" key="1">
    <source>
        <dbReference type="ARBA" id="ARBA00023015"/>
    </source>
</evidence>
<dbReference type="Pfam" id="PF00392">
    <property type="entry name" value="GntR"/>
    <property type="match status" value="1"/>
</dbReference>
<organism evidence="5 6">
    <name type="scientific">Veronia nyctiphanis</name>
    <dbReference type="NCBI Taxonomy" id="1278244"/>
    <lineage>
        <taxon>Bacteria</taxon>
        <taxon>Pseudomonadati</taxon>
        <taxon>Pseudomonadota</taxon>
        <taxon>Gammaproteobacteria</taxon>
        <taxon>Vibrionales</taxon>
        <taxon>Vibrionaceae</taxon>
        <taxon>Veronia</taxon>
    </lineage>
</organism>
<dbReference type="Gene3D" id="1.10.10.10">
    <property type="entry name" value="Winged helix-like DNA-binding domain superfamily/Winged helix DNA-binding domain"/>
    <property type="match status" value="1"/>
</dbReference>
<dbReference type="GO" id="GO:0003700">
    <property type="term" value="F:DNA-binding transcription factor activity"/>
    <property type="evidence" value="ECO:0007669"/>
    <property type="project" value="InterPro"/>
</dbReference>
<feature type="domain" description="HTH gntR-type" evidence="4">
    <location>
        <begin position="1"/>
        <end position="64"/>
    </location>
</feature>
<dbReference type="InterPro" id="IPR000524">
    <property type="entry name" value="Tscrpt_reg_HTH_GntR"/>
</dbReference>
<dbReference type="OrthoDB" id="9799812at2"/>
<dbReference type="InterPro" id="IPR008920">
    <property type="entry name" value="TF_FadR/GntR_C"/>
</dbReference>
<dbReference type="EMBL" id="PEIB01000015">
    <property type="protein sequence ID" value="RXJ72827.1"/>
    <property type="molecule type" value="Genomic_DNA"/>
</dbReference>
<dbReference type="Pfam" id="PF07729">
    <property type="entry name" value="FCD"/>
    <property type="match status" value="1"/>
</dbReference>
<protein>
    <submittedName>
        <fullName evidence="5">GntR family transcriptional regulator</fullName>
    </submittedName>
</protein>
<keyword evidence="3" id="KW-0804">Transcription</keyword>